<dbReference type="GO" id="GO:0006646">
    <property type="term" value="P:phosphatidylethanolamine biosynthetic process"/>
    <property type="evidence" value="ECO:0007669"/>
    <property type="project" value="TreeGrafter"/>
</dbReference>
<keyword evidence="3" id="KW-1185">Reference proteome</keyword>
<dbReference type="InterPro" id="IPR011009">
    <property type="entry name" value="Kinase-like_dom_sf"/>
</dbReference>
<dbReference type="Gene3D" id="3.90.1200.10">
    <property type="match status" value="1"/>
</dbReference>
<organism evidence="2 4">
    <name type="scientific">Colwellia hornerae</name>
    <dbReference type="NCBI Taxonomy" id="89402"/>
    <lineage>
        <taxon>Bacteria</taxon>
        <taxon>Pseudomonadati</taxon>
        <taxon>Pseudomonadota</taxon>
        <taxon>Gammaproteobacteria</taxon>
        <taxon>Alteromonadales</taxon>
        <taxon>Colwelliaceae</taxon>
        <taxon>Colwellia</taxon>
    </lineage>
</organism>
<gene>
    <name evidence="1" type="ORF">ESZ26_14775</name>
    <name evidence="2" type="ORF">ESZ27_12040</name>
</gene>
<dbReference type="Proteomes" id="UP000321525">
    <property type="component" value="Unassembled WGS sequence"/>
</dbReference>
<evidence type="ECO:0000313" key="1">
    <source>
        <dbReference type="EMBL" id="TWX56739.1"/>
    </source>
</evidence>
<evidence type="ECO:0000313" key="4">
    <source>
        <dbReference type="Proteomes" id="UP000321917"/>
    </source>
</evidence>
<dbReference type="EMBL" id="VOLR01000022">
    <property type="protein sequence ID" value="TWX56739.1"/>
    <property type="molecule type" value="Genomic_DNA"/>
</dbReference>
<reference evidence="2 4" key="1">
    <citation type="submission" date="2019-07" db="EMBL/GenBank/DDBJ databases">
        <title>Genomes of sea-ice associated Colwellia species.</title>
        <authorList>
            <person name="Bowman J.P."/>
        </authorList>
    </citation>
    <scope>NUCLEOTIDE SEQUENCE [LARGE SCALE GENOMIC DNA]</scope>
    <source>
        <strain evidence="1 3">ACAM 607</strain>
        <strain evidence="2 4">IC036</strain>
    </source>
</reference>
<dbReference type="PANTHER" id="PTHR22603:SF66">
    <property type="entry name" value="ETHANOLAMINE KINASE"/>
    <property type="match status" value="1"/>
</dbReference>
<dbReference type="Pfam" id="PF01633">
    <property type="entry name" value="Choline_kinase"/>
    <property type="match status" value="1"/>
</dbReference>
<dbReference type="PANTHER" id="PTHR22603">
    <property type="entry name" value="CHOLINE/ETHANOALAMINE KINASE"/>
    <property type="match status" value="1"/>
</dbReference>
<dbReference type="RefSeq" id="WP_146800235.1">
    <property type="nucleotide sequence ID" value="NZ_VOLP01000021.1"/>
</dbReference>
<dbReference type="SUPFAM" id="SSF56112">
    <property type="entry name" value="Protein kinase-like (PK-like)"/>
    <property type="match status" value="1"/>
</dbReference>
<protein>
    <submittedName>
        <fullName evidence="2">Phosphotransferase</fullName>
    </submittedName>
</protein>
<dbReference type="EMBL" id="VOLQ01000022">
    <property type="protein sequence ID" value="TWX65709.1"/>
    <property type="molecule type" value="Genomic_DNA"/>
</dbReference>
<proteinExistence type="predicted"/>
<evidence type="ECO:0000313" key="3">
    <source>
        <dbReference type="Proteomes" id="UP000321525"/>
    </source>
</evidence>
<dbReference type="AlphaFoldDB" id="A0A5C6Q9Y6"/>
<dbReference type="GO" id="GO:0005737">
    <property type="term" value="C:cytoplasm"/>
    <property type="evidence" value="ECO:0007669"/>
    <property type="project" value="TreeGrafter"/>
</dbReference>
<accession>A0A5C6Q9Y6</accession>
<comment type="caution">
    <text evidence="2">The sequence shown here is derived from an EMBL/GenBank/DDBJ whole genome shotgun (WGS) entry which is preliminary data.</text>
</comment>
<dbReference type="Proteomes" id="UP000321917">
    <property type="component" value="Unassembled WGS sequence"/>
</dbReference>
<dbReference type="GO" id="GO:0004305">
    <property type="term" value="F:ethanolamine kinase activity"/>
    <property type="evidence" value="ECO:0007669"/>
    <property type="project" value="TreeGrafter"/>
</dbReference>
<keyword evidence="2" id="KW-0808">Transferase</keyword>
<evidence type="ECO:0000313" key="2">
    <source>
        <dbReference type="EMBL" id="TWX65709.1"/>
    </source>
</evidence>
<sequence length="312" mass="34899">MAALINQKINSLSEEIKALPYFVNGDCKIERLTGGESHQCFKVTVNKNAIEKSVFVKSLTGHQQTAQAEIASNLVAAEKGVAPAIIYYSASWLVAEFITGNSLTDFYQQQTGSATMNKVTVAMNLMVKTHQLTPPVNHPILAIKKLLYRQASNIKLSQYQHVALDNIIGEITPLQTKHSNLVLCHGDVNYENIRLSASFNAENPLEHAWLVDFECSSLAEAEYDIAMFIAINKLGIKDINAVIHDYQQFSHAAVNEDKVRAYLACCYLINGLWYFEAGYQHKQAQRLIANAHQQLILFDQLGLLKEKITLLF</sequence>
<name>A0A5C6Q9Y6_9GAMM</name>
<dbReference type="OrthoDB" id="179763at2"/>